<gene>
    <name evidence="1" type="ORF">D9Z05_08430</name>
</gene>
<dbReference type="AlphaFoldDB" id="A0AAI8LL10"/>
<evidence type="ECO:0000313" key="2">
    <source>
        <dbReference type="Proteomes" id="UP000275747"/>
    </source>
</evidence>
<organism evidence="1 2">
    <name type="scientific">Enterococcus faecium</name>
    <name type="common">Streptococcus faecium</name>
    <dbReference type="NCBI Taxonomy" id="1352"/>
    <lineage>
        <taxon>Bacteria</taxon>
        <taxon>Bacillati</taxon>
        <taxon>Bacillota</taxon>
        <taxon>Bacilli</taxon>
        <taxon>Lactobacillales</taxon>
        <taxon>Enterococcaceae</taxon>
        <taxon>Enterococcus</taxon>
    </lineage>
</organism>
<name>A0AAI8LL10_ENTFC</name>
<sequence>MFFYHILLVPLSQQKKTVTKVLSQPLILNKWCSRDSLSAIRHDFVKYGKLFSTSLLIALVVTRRNFFC</sequence>
<dbReference type="Proteomes" id="UP000275747">
    <property type="component" value="Chromosome"/>
</dbReference>
<proteinExistence type="predicted"/>
<dbReference type="EMBL" id="CP033041">
    <property type="protein sequence ID" value="AYM73285.1"/>
    <property type="molecule type" value="Genomic_DNA"/>
</dbReference>
<accession>A0AAI8LL10</accession>
<evidence type="ECO:0000313" key="1">
    <source>
        <dbReference type="EMBL" id="AYM73285.1"/>
    </source>
</evidence>
<protein>
    <submittedName>
        <fullName evidence="1">Uncharacterized protein</fullName>
    </submittedName>
</protein>
<reference evidence="1 2" key="1">
    <citation type="submission" date="2018-10" db="EMBL/GenBank/DDBJ databases">
        <title>Escaping from acidified nitrite in gastric host defense: Transcriptomic basis for resistance to free nitrous acid in Enterococcus faecalis.</title>
        <authorList>
            <person name="Yu Z."/>
            <person name="Shi D."/>
            <person name="Liu W."/>
            <person name="Meng F."/>
        </authorList>
    </citation>
    <scope>NUCLEOTIDE SEQUENCE [LARGE SCALE GENOMIC DNA]</scope>
    <source>
        <strain evidence="1 2">JE1</strain>
    </source>
</reference>